<name>A0A0A9GXP2_ARUDO</name>
<sequence>MDLRSGAVPNRAIVPKNITDMLGAVKSFKINVVIESTMYNNH</sequence>
<organism evidence="1">
    <name type="scientific">Arundo donax</name>
    <name type="common">Giant reed</name>
    <name type="synonym">Donax arundinaceus</name>
    <dbReference type="NCBI Taxonomy" id="35708"/>
    <lineage>
        <taxon>Eukaryota</taxon>
        <taxon>Viridiplantae</taxon>
        <taxon>Streptophyta</taxon>
        <taxon>Embryophyta</taxon>
        <taxon>Tracheophyta</taxon>
        <taxon>Spermatophyta</taxon>
        <taxon>Magnoliopsida</taxon>
        <taxon>Liliopsida</taxon>
        <taxon>Poales</taxon>
        <taxon>Poaceae</taxon>
        <taxon>PACMAD clade</taxon>
        <taxon>Arundinoideae</taxon>
        <taxon>Arundineae</taxon>
        <taxon>Arundo</taxon>
    </lineage>
</organism>
<dbReference type="EMBL" id="GBRH01168141">
    <property type="protein sequence ID" value="JAE29755.1"/>
    <property type="molecule type" value="Transcribed_RNA"/>
</dbReference>
<proteinExistence type="predicted"/>
<protein>
    <submittedName>
        <fullName evidence="1">Uncharacterized protein</fullName>
    </submittedName>
</protein>
<reference evidence="1" key="1">
    <citation type="submission" date="2014-09" db="EMBL/GenBank/DDBJ databases">
        <authorList>
            <person name="Magalhaes I.L.F."/>
            <person name="Oliveira U."/>
            <person name="Santos F.R."/>
            <person name="Vidigal T.H.D.A."/>
            <person name="Brescovit A.D."/>
            <person name="Santos A.J."/>
        </authorList>
    </citation>
    <scope>NUCLEOTIDE SEQUENCE</scope>
    <source>
        <tissue evidence="1">Shoot tissue taken approximately 20 cm above the soil surface</tissue>
    </source>
</reference>
<evidence type="ECO:0000313" key="1">
    <source>
        <dbReference type="EMBL" id="JAE29755.1"/>
    </source>
</evidence>
<dbReference type="AlphaFoldDB" id="A0A0A9GXP2"/>
<accession>A0A0A9GXP2</accession>
<reference evidence="1" key="2">
    <citation type="journal article" date="2015" name="Data Brief">
        <title>Shoot transcriptome of the giant reed, Arundo donax.</title>
        <authorList>
            <person name="Barrero R.A."/>
            <person name="Guerrero F.D."/>
            <person name="Moolhuijzen P."/>
            <person name="Goolsby J.A."/>
            <person name="Tidwell J."/>
            <person name="Bellgard S.E."/>
            <person name="Bellgard M.I."/>
        </authorList>
    </citation>
    <scope>NUCLEOTIDE SEQUENCE</scope>
    <source>
        <tissue evidence="1">Shoot tissue taken approximately 20 cm above the soil surface</tissue>
    </source>
</reference>